<protein>
    <submittedName>
        <fullName evidence="2">Uncharacterized protein</fullName>
    </submittedName>
</protein>
<dbReference type="AlphaFoldDB" id="A0A498IQD9"/>
<comment type="caution">
    <text evidence="2">The sequence shown here is derived from an EMBL/GenBank/DDBJ whole genome shotgun (WGS) entry which is preliminary data.</text>
</comment>
<evidence type="ECO:0000313" key="2">
    <source>
        <dbReference type="EMBL" id="RXH84434.1"/>
    </source>
</evidence>
<evidence type="ECO:0000313" key="3">
    <source>
        <dbReference type="Proteomes" id="UP000290289"/>
    </source>
</evidence>
<dbReference type="EMBL" id="RDQH01000337">
    <property type="protein sequence ID" value="RXH84434.1"/>
    <property type="molecule type" value="Genomic_DNA"/>
</dbReference>
<dbReference type="Proteomes" id="UP000290289">
    <property type="component" value="Chromosome 11"/>
</dbReference>
<feature type="compositionally biased region" description="Basic and acidic residues" evidence="1">
    <location>
        <begin position="36"/>
        <end position="50"/>
    </location>
</feature>
<accession>A0A498IQD9</accession>
<evidence type="ECO:0000256" key="1">
    <source>
        <dbReference type="SAM" id="MobiDB-lite"/>
    </source>
</evidence>
<sequence length="72" mass="8249">MDEEFRNRVQENTCRCIGVFADGIDKLMPEPTGAFTDHDHDILMSQRSDDGPENMDGSDPHQKTPPEIKRYL</sequence>
<dbReference type="STRING" id="3750.A0A498IQD9"/>
<feature type="region of interest" description="Disordered" evidence="1">
    <location>
        <begin position="30"/>
        <end position="72"/>
    </location>
</feature>
<proteinExistence type="predicted"/>
<reference evidence="2 3" key="1">
    <citation type="submission" date="2018-10" db="EMBL/GenBank/DDBJ databases">
        <title>A high-quality apple genome assembly.</title>
        <authorList>
            <person name="Hu J."/>
        </authorList>
    </citation>
    <scope>NUCLEOTIDE SEQUENCE [LARGE SCALE GENOMIC DNA]</scope>
    <source>
        <strain evidence="3">cv. HFTH1</strain>
        <tissue evidence="2">Young leaf</tissue>
    </source>
</reference>
<gene>
    <name evidence="2" type="ORF">DVH24_027333</name>
</gene>
<keyword evidence="3" id="KW-1185">Reference proteome</keyword>
<feature type="compositionally biased region" description="Basic and acidic residues" evidence="1">
    <location>
        <begin position="58"/>
        <end position="72"/>
    </location>
</feature>
<organism evidence="2 3">
    <name type="scientific">Malus domestica</name>
    <name type="common">Apple</name>
    <name type="synonym">Pyrus malus</name>
    <dbReference type="NCBI Taxonomy" id="3750"/>
    <lineage>
        <taxon>Eukaryota</taxon>
        <taxon>Viridiplantae</taxon>
        <taxon>Streptophyta</taxon>
        <taxon>Embryophyta</taxon>
        <taxon>Tracheophyta</taxon>
        <taxon>Spermatophyta</taxon>
        <taxon>Magnoliopsida</taxon>
        <taxon>eudicotyledons</taxon>
        <taxon>Gunneridae</taxon>
        <taxon>Pentapetalae</taxon>
        <taxon>rosids</taxon>
        <taxon>fabids</taxon>
        <taxon>Rosales</taxon>
        <taxon>Rosaceae</taxon>
        <taxon>Amygdaloideae</taxon>
        <taxon>Maleae</taxon>
        <taxon>Malus</taxon>
    </lineage>
</organism>
<name>A0A498IQD9_MALDO</name>